<evidence type="ECO:0000313" key="3">
    <source>
        <dbReference type="EMBL" id="MDP9820536.1"/>
    </source>
</evidence>
<gene>
    <name evidence="3" type="ORF">J2S59_000345</name>
</gene>
<name>A0ABT9NJD7_9ACTN</name>
<protein>
    <submittedName>
        <fullName evidence="3">Antitoxin VapB</fullName>
    </submittedName>
</protein>
<evidence type="ECO:0000256" key="1">
    <source>
        <dbReference type="ARBA" id="ARBA00022649"/>
    </source>
</evidence>
<organism evidence="3 4">
    <name type="scientific">Nocardioides massiliensis</name>
    <dbReference type="NCBI Taxonomy" id="1325935"/>
    <lineage>
        <taxon>Bacteria</taxon>
        <taxon>Bacillati</taxon>
        <taxon>Actinomycetota</taxon>
        <taxon>Actinomycetes</taxon>
        <taxon>Propionibacteriales</taxon>
        <taxon>Nocardioidaceae</taxon>
        <taxon>Nocardioides</taxon>
    </lineage>
</organism>
<dbReference type="Pfam" id="PF07704">
    <property type="entry name" value="PSK_trans_fac"/>
    <property type="match status" value="1"/>
</dbReference>
<keyword evidence="1" id="KW-1277">Toxin-antitoxin system</keyword>
<keyword evidence="4" id="KW-1185">Reference proteome</keyword>
<comment type="caution">
    <text evidence="3">The sequence shown here is derived from an EMBL/GenBank/DDBJ whole genome shotgun (WGS) entry which is preliminary data.</text>
</comment>
<feature type="region of interest" description="Disordered" evidence="2">
    <location>
        <begin position="61"/>
        <end position="81"/>
    </location>
</feature>
<accession>A0ABT9NJD7</accession>
<sequence length="81" mass="9037">MATMNIKDPEVHRLAHELAARRGTSATRAVREALEDALARDKRSREGIAAELLELSAEFRASNPRPGLDPDDLYDERGLPR</sequence>
<dbReference type="RefSeq" id="WP_068125258.1">
    <property type="nucleotide sequence ID" value="NZ_CCXJ01000830.2"/>
</dbReference>
<evidence type="ECO:0000313" key="4">
    <source>
        <dbReference type="Proteomes" id="UP001240447"/>
    </source>
</evidence>
<dbReference type="InterPro" id="IPR011660">
    <property type="entry name" value="VapB-like"/>
</dbReference>
<dbReference type="Proteomes" id="UP001240447">
    <property type="component" value="Unassembled WGS sequence"/>
</dbReference>
<dbReference type="EMBL" id="JAUSQM010000001">
    <property type="protein sequence ID" value="MDP9820536.1"/>
    <property type="molecule type" value="Genomic_DNA"/>
</dbReference>
<reference evidence="3 4" key="1">
    <citation type="submission" date="2023-07" db="EMBL/GenBank/DDBJ databases">
        <title>Sequencing the genomes of 1000 actinobacteria strains.</title>
        <authorList>
            <person name="Klenk H.-P."/>
        </authorList>
    </citation>
    <scope>NUCLEOTIDE SEQUENCE [LARGE SCALE GENOMIC DNA]</scope>
    <source>
        <strain evidence="3 4">GD13</strain>
    </source>
</reference>
<proteinExistence type="predicted"/>
<evidence type="ECO:0000256" key="2">
    <source>
        <dbReference type="SAM" id="MobiDB-lite"/>
    </source>
</evidence>